<proteinExistence type="predicted"/>
<comment type="caution">
    <text evidence="1">The sequence shown here is derived from an EMBL/GenBank/DDBJ whole genome shotgun (WGS) entry which is preliminary data.</text>
</comment>
<name>A0A644Y2C5_9ZZZZ</name>
<gene>
    <name evidence="1" type="ORF">SDC9_69148</name>
</gene>
<protein>
    <submittedName>
        <fullName evidence="1">Uncharacterized protein</fullName>
    </submittedName>
</protein>
<sequence>MPKYKDLQELFSQEPHAHQYFNNLPDHIKRQVQRAGGICCFDGLRSFAENLMNWPE</sequence>
<organism evidence="1">
    <name type="scientific">bioreactor metagenome</name>
    <dbReference type="NCBI Taxonomy" id="1076179"/>
    <lineage>
        <taxon>unclassified sequences</taxon>
        <taxon>metagenomes</taxon>
        <taxon>ecological metagenomes</taxon>
    </lineage>
</organism>
<dbReference type="EMBL" id="VSSQ01003864">
    <property type="protein sequence ID" value="MPM22690.1"/>
    <property type="molecule type" value="Genomic_DNA"/>
</dbReference>
<evidence type="ECO:0000313" key="1">
    <source>
        <dbReference type="EMBL" id="MPM22690.1"/>
    </source>
</evidence>
<dbReference type="AlphaFoldDB" id="A0A644Y2C5"/>
<reference evidence="1" key="1">
    <citation type="submission" date="2019-08" db="EMBL/GenBank/DDBJ databases">
        <authorList>
            <person name="Kucharzyk K."/>
            <person name="Murdoch R.W."/>
            <person name="Higgins S."/>
            <person name="Loffler F."/>
        </authorList>
    </citation>
    <scope>NUCLEOTIDE SEQUENCE</scope>
</reference>
<accession>A0A644Y2C5</accession>